<organism evidence="2 3">
    <name type="scientific">Plasmodium gaboni</name>
    <dbReference type="NCBI Taxonomy" id="647221"/>
    <lineage>
        <taxon>Eukaryota</taxon>
        <taxon>Sar</taxon>
        <taxon>Alveolata</taxon>
        <taxon>Apicomplexa</taxon>
        <taxon>Aconoidasida</taxon>
        <taxon>Haemosporida</taxon>
        <taxon>Plasmodiidae</taxon>
        <taxon>Plasmodium</taxon>
        <taxon>Plasmodium (Laverania)</taxon>
    </lineage>
</organism>
<accession>A0A151L2D6</accession>
<proteinExistence type="predicted"/>
<dbReference type="Proteomes" id="UP000076004">
    <property type="component" value="Unassembled WGS sequence"/>
</dbReference>
<reference evidence="2 3" key="1">
    <citation type="journal article" date="2016" name="Nat. Commun.">
        <title>Genomes of cryptic chimpanzee Plasmodium species reveal key evolutionary events leading to human malaria.</title>
        <authorList>
            <person name="Sundararaman S.A."/>
            <person name="Plenderleith L.J."/>
            <person name="Liu W."/>
            <person name="Loy D.E."/>
            <person name="Learn G.H."/>
            <person name="Li Y."/>
            <person name="Shaw K.S."/>
            <person name="Ayouba A."/>
            <person name="Peeters M."/>
            <person name="Speede S."/>
            <person name="Shaw G.M."/>
            <person name="Bushman F.D."/>
            <person name="Brisson D."/>
            <person name="Rayner J.C."/>
            <person name="Sharp P.M."/>
            <person name="Hahn B.H."/>
        </authorList>
    </citation>
    <scope>NUCLEOTIDE SEQUENCE [LARGE SCALE GENOMIC DNA]</scope>
    <source>
        <strain evidence="2 3">SY75</strain>
    </source>
</reference>
<evidence type="ECO:0000313" key="2">
    <source>
        <dbReference type="EMBL" id="KYN93122.1"/>
    </source>
</evidence>
<dbReference type="AlphaFoldDB" id="A0A151L2D6"/>
<dbReference type="RefSeq" id="XP_018638764.1">
    <property type="nucleotide sequence ID" value="XM_018783447.1"/>
</dbReference>
<evidence type="ECO:0000313" key="3">
    <source>
        <dbReference type="Proteomes" id="UP000076004"/>
    </source>
</evidence>
<feature type="transmembrane region" description="Helical" evidence="1">
    <location>
        <begin position="147"/>
        <end position="179"/>
    </location>
</feature>
<dbReference type="KEGG" id="pgab:PGSY75_0030800"/>
<protein>
    <submittedName>
        <fullName evidence="2">Exported protein (Hyp15)</fullName>
    </submittedName>
</protein>
<dbReference type="GeneID" id="29774037"/>
<dbReference type="VEuPathDB" id="PlasmoDB:PGSY75_0030800"/>
<feature type="transmembrane region" description="Helical" evidence="1">
    <location>
        <begin position="185"/>
        <end position="211"/>
    </location>
</feature>
<keyword evidence="1" id="KW-0472">Membrane</keyword>
<sequence length="227" mass="26475">MKFFYINIFLLFVSLGHFISLYKDYNKKYIYTNEIYNNFFNLKIKRSLAQHARKKSLKRIVTRNSLTNETISNDKLLDRNDVIDNSYNGLQMDENSQDNEKNNYGLNEKLKNEYEKYILKNSSSKSFDCMTRLKNWLYRKIYKERSFWVHLSMFTGVLGAGAAASLFNMLCILICSLGTGISLTFIGAFGTIWAVLVGIIILIILGTWMLVTWLWPHKDVYNETCGI</sequence>
<gene>
    <name evidence="2" type="ORF">PGSY75_0030800</name>
</gene>
<keyword evidence="1" id="KW-1133">Transmembrane helix</keyword>
<comment type="caution">
    <text evidence="2">The sequence shown here is derived from an EMBL/GenBank/DDBJ whole genome shotgun (WGS) entry which is preliminary data.</text>
</comment>
<feature type="transmembrane region" description="Helical" evidence="1">
    <location>
        <begin position="6"/>
        <end position="22"/>
    </location>
</feature>
<evidence type="ECO:0000256" key="1">
    <source>
        <dbReference type="SAM" id="Phobius"/>
    </source>
</evidence>
<dbReference type="EMBL" id="LVLB01000319">
    <property type="protein sequence ID" value="KYN93122.1"/>
    <property type="molecule type" value="Genomic_DNA"/>
</dbReference>
<keyword evidence="1" id="KW-0812">Transmembrane</keyword>
<name>A0A151L2D6_9APIC</name>